<evidence type="ECO:0000313" key="3">
    <source>
        <dbReference type="Proteomes" id="UP000245711"/>
    </source>
</evidence>
<reference evidence="2 3" key="1">
    <citation type="submission" date="2017-05" db="EMBL/GenBank/DDBJ databases">
        <title>Isolation of Rhodococcus sp. S2-17 biodegrading of BP-3.</title>
        <authorList>
            <person name="Lee Y."/>
            <person name="Kim K.H."/>
            <person name="Chun B.H."/>
            <person name="Jung H.S."/>
            <person name="Jeon C.O."/>
        </authorList>
    </citation>
    <scope>NUCLEOTIDE SEQUENCE [LARGE SCALE GENOMIC DNA]</scope>
    <source>
        <strain evidence="2 3">S2-17</strain>
    </source>
</reference>
<feature type="domain" description="DNA primase/polymerase bifunctional N-terminal" evidence="1">
    <location>
        <begin position="12"/>
        <end position="175"/>
    </location>
</feature>
<dbReference type="InterPro" id="IPR015330">
    <property type="entry name" value="DNA_primase/pol_bifunc_N"/>
</dbReference>
<dbReference type="Proteomes" id="UP000245711">
    <property type="component" value="Chromosome"/>
</dbReference>
<gene>
    <name evidence="2" type="ORF">CBI38_24650</name>
</gene>
<dbReference type="RefSeq" id="WP_109333036.1">
    <property type="nucleotide sequence ID" value="NZ_CP021354.1"/>
</dbReference>
<evidence type="ECO:0000313" key="2">
    <source>
        <dbReference type="EMBL" id="AWK74268.1"/>
    </source>
</evidence>
<accession>A0A2S2C0J9</accession>
<dbReference type="CDD" id="cd04859">
    <property type="entry name" value="Prim_Pol"/>
    <property type="match status" value="1"/>
</dbReference>
<dbReference type="AlphaFoldDB" id="A0A2S2C0J9"/>
<dbReference type="SUPFAM" id="SSF56747">
    <property type="entry name" value="Prim-pol domain"/>
    <property type="match status" value="1"/>
</dbReference>
<sequence length="263" mass="28335">MTTLAEPMVAHALSYARSGIPVFPGEDKTPLTPNGFKAATTDADMVRDYWGRFPDANVLGCPPVGTVLVDLDRARAKPGEVLTDEMKKDRSGLIRMVNLQNQYGRLPATRCARTGGNGLHIWFGCEGPFVAKPFPGIDIKVGATGYVVLPPSLHASGRRYEWLSTAPIARCPRWLRDLIVKKPHVPRPVPERKQVGGSGEGLVNTVLSAQEGGRNSALHWAACRAHENGILDDIEQDLVGAGLSIGLDVREIDSTIRSARGGA</sequence>
<evidence type="ECO:0000259" key="1">
    <source>
        <dbReference type="SMART" id="SM00943"/>
    </source>
</evidence>
<dbReference type="KEGG" id="roz:CBI38_24650"/>
<dbReference type="SMART" id="SM00943">
    <property type="entry name" value="Prim-Pol"/>
    <property type="match status" value="1"/>
</dbReference>
<dbReference type="OrthoDB" id="3218228at2"/>
<dbReference type="Pfam" id="PF09250">
    <property type="entry name" value="Prim-Pol"/>
    <property type="match status" value="1"/>
</dbReference>
<protein>
    <recommendedName>
        <fullName evidence="1">DNA primase/polymerase bifunctional N-terminal domain-containing protein</fullName>
    </recommendedName>
</protein>
<keyword evidence="3" id="KW-1185">Reference proteome</keyword>
<name>A0A2S2C0J9_9NOCA</name>
<organism evidence="2 3">
    <name type="scientific">Rhodococcus oxybenzonivorans</name>
    <dbReference type="NCBI Taxonomy" id="1990687"/>
    <lineage>
        <taxon>Bacteria</taxon>
        <taxon>Bacillati</taxon>
        <taxon>Actinomycetota</taxon>
        <taxon>Actinomycetes</taxon>
        <taxon>Mycobacteriales</taxon>
        <taxon>Nocardiaceae</taxon>
        <taxon>Rhodococcus</taxon>
    </lineage>
</organism>
<dbReference type="EMBL" id="CP021354">
    <property type="protein sequence ID" value="AWK74268.1"/>
    <property type="molecule type" value="Genomic_DNA"/>
</dbReference>
<proteinExistence type="predicted"/>